<evidence type="ECO:0000313" key="3">
    <source>
        <dbReference type="Proteomes" id="UP000324104"/>
    </source>
</evidence>
<feature type="domain" description="MIP18 family-like" evidence="1">
    <location>
        <begin position="16"/>
        <end position="88"/>
    </location>
</feature>
<dbReference type="Pfam" id="PF01883">
    <property type="entry name" value="FeS_assembly_P"/>
    <property type="match status" value="1"/>
</dbReference>
<dbReference type="InterPro" id="IPR002744">
    <property type="entry name" value="MIP18-like"/>
</dbReference>
<proteinExistence type="predicted"/>
<dbReference type="AlphaFoldDB" id="A0A5D5ARU7"/>
<accession>A0A5D5ARU7</accession>
<dbReference type="Proteomes" id="UP000324104">
    <property type="component" value="Unassembled WGS sequence"/>
</dbReference>
<comment type="caution">
    <text evidence="2">The sequence shown here is derived from an EMBL/GenBank/DDBJ whole genome shotgun (WGS) entry which is preliminary data.</text>
</comment>
<reference evidence="2 3" key="1">
    <citation type="submission" date="2019-08" db="EMBL/GenBank/DDBJ databases">
        <title>Archaea genome.</title>
        <authorList>
            <person name="Kajale S."/>
            <person name="Shouche Y."/>
            <person name="Deshpande N."/>
            <person name="Sharma A."/>
        </authorList>
    </citation>
    <scope>NUCLEOTIDE SEQUENCE [LARGE SCALE GENOMIC DNA]</scope>
    <source>
        <strain evidence="2 3">ESP3B_9</strain>
    </source>
</reference>
<dbReference type="SUPFAM" id="SSF117916">
    <property type="entry name" value="Fe-S cluster assembly (FSCA) domain-like"/>
    <property type="match status" value="1"/>
</dbReference>
<organism evidence="2 3">
    <name type="scientific">Natrialba swarupiae</name>
    <dbReference type="NCBI Taxonomy" id="2448032"/>
    <lineage>
        <taxon>Archaea</taxon>
        <taxon>Methanobacteriati</taxon>
        <taxon>Methanobacteriota</taxon>
        <taxon>Stenosarchaea group</taxon>
        <taxon>Halobacteria</taxon>
        <taxon>Halobacteriales</taxon>
        <taxon>Natrialbaceae</taxon>
        <taxon>Natrialba</taxon>
    </lineage>
</organism>
<dbReference type="PANTHER" id="PTHR42831">
    <property type="entry name" value="FE-S PROTEIN MATURATION AUXILIARY FACTOR YITW"/>
    <property type="match status" value="1"/>
</dbReference>
<sequence length="130" mass="15111">MVNNELRGGHNMSTTERVRDSLREIVDPCSAATGSNLDIVEMGLVESIEIREDKALIQMRLTTPSCHMIPYFMEEVEDCLEDFSEIKTVELETDNGFEWSPDMMTEQAKQRRQAVIDEHKRRYLREQADE</sequence>
<evidence type="ECO:0000313" key="2">
    <source>
        <dbReference type="EMBL" id="TYT63585.1"/>
    </source>
</evidence>
<dbReference type="InterPro" id="IPR034904">
    <property type="entry name" value="FSCA_dom_sf"/>
</dbReference>
<evidence type="ECO:0000259" key="1">
    <source>
        <dbReference type="Pfam" id="PF01883"/>
    </source>
</evidence>
<dbReference type="PANTHER" id="PTHR42831:SF1">
    <property type="entry name" value="FE-S PROTEIN MATURATION AUXILIARY FACTOR YITW"/>
    <property type="match status" value="1"/>
</dbReference>
<dbReference type="Gene3D" id="3.30.300.130">
    <property type="entry name" value="Fe-S cluster assembly (FSCA)"/>
    <property type="match status" value="1"/>
</dbReference>
<keyword evidence="3" id="KW-1185">Reference proteome</keyword>
<protein>
    <submittedName>
        <fullName evidence="2">DUF59 domain-containing protein</fullName>
    </submittedName>
</protein>
<dbReference type="InterPro" id="IPR052339">
    <property type="entry name" value="Fe-S_Maturation_MIP18"/>
</dbReference>
<name>A0A5D5ARU7_9EURY</name>
<dbReference type="EMBL" id="VTAW01000002">
    <property type="protein sequence ID" value="TYT63585.1"/>
    <property type="molecule type" value="Genomic_DNA"/>
</dbReference>
<gene>
    <name evidence="2" type="ORF">FYC77_03130</name>
</gene>